<dbReference type="AlphaFoldDB" id="A0A1R2BSK2"/>
<feature type="domain" description="Serine aminopeptidase S33" evidence="1">
    <location>
        <begin position="74"/>
        <end position="196"/>
    </location>
</feature>
<dbReference type="PANTHER" id="PTHR43358">
    <property type="entry name" value="ALPHA/BETA-HYDROLASE"/>
    <property type="match status" value="1"/>
</dbReference>
<dbReference type="Pfam" id="PF12146">
    <property type="entry name" value="Hydrolase_4"/>
    <property type="match status" value="1"/>
</dbReference>
<accession>A0A1R2BSK2</accession>
<name>A0A1R2BSK2_9CILI</name>
<organism evidence="2 3">
    <name type="scientific">Stentor coeruleus</name>
    <dbReference type="NCBI Taxonomy" id="5963"/>
    <lineage>
        <taxon>Eukaryota</taxon>
        <taxon>Sar</taxon>
        <taxon>Alveolata</taxon>
        <taxon>Ciliophora</taxon>
        <taxon>Postciliodesmatophora</taxon>
        <taxon>Heterotrichea</taxon>
        <taxon>Heterotrichida</taxon>
        <taxon>Stentoridae</taxon>
        <taxon>Stentor</taxon>
    </lineage>
</organism>
<gene>
    <name evidence="2" type="ORF">SteCoe_20161</name>
</gene>
<dbReference type="Gene3D" id="3.40.50.1820">
    <property type="entry name" value="alpha/beta hydrolase"/>
    <property type="match status" value="1"/>
</dbReference>
<dbReference type="InterPro" id="IPR003903">
    <property type="entry name" value="UIM_dom"/>
</dbReference>
<proteinExistence type="predicted"/>
<dbReference type="OrthoDB" id="10249433at2759"/>
<reference evidence="2 3" key="1">
    <citation type="submission" date="2016-11" db="EMBL/GenBank/DDBJ databases">
        <title>The macronuclear genome of Stentor coeruleus: a giant cell with tiny introns.</title>
        <authorList>
            <person name="Slabodnick M."/>
            <person name="Ruby J.G."/>
            <person name="Reiff S.B."/>
            <person name="Swart E.C."/>
            <person name="Gosai S."/>
            <person name="Prabakaran S."/>
            <person name="Witkowska E."/>
            <person name="Larue G.E."/>
            <person name="Fisher S."/>
            <person name="Freeman R.M."/>
            <person name="Gunawardena J."/>
            <person name="Chu W."/>
            <person name="Stover N.A."/>
            <person name="Gregory B.D."/>
            <person name="Nowacki M."/>
            <person name="Derisi J."/>
            <person name="Roy S.W."/>
            <person name="Marshall W.F."/>
            <person name="Sood P."/>
        </authorList>
    </citation>
    <scope>NUCLEOTIDE SEQUENCE [LARGE SCALE GENOMIC DNA]</scope>
    <source>
        <strain evidence="2">WM001</strain>
    </source>
</reference>
<dbReference type="InterPro" id="IPR029058">
    <property type="entry name" value="AB_hydrolase_fold"/>
</dbReference>
<dbReference type="PANTHER" id="PTHR43358:SF4">
    <property type="entry name" value="ALPHA_BETA HYDROLASE FOLD-1 DOMAIN-CONTAINING PROTEIN"/>
    <property type="match status" value="1"/>
</dbReference>
<dbReference type="SUPFAM" id="SSF53474">
    <property type="entry name" value="alpha/beta-Hydrolases"/>
    <property type="match status" value="1"/>
</dbReference>
<sequence length="351" mass="39695">MSFLKKGYKDLWRSIIRPPRDIYNISDLGPAEFEIKSKIYKRTDFQIKNKRNLTLECSHFEPADDYRVSEALPCVIYLHGNCSSRIEALPAVQCLLPDNITVFCFDMAGSGLSEGEYISLGWHERDDIDCVIDYLRNSGKVSCIGLWGRSMGAVTALLHIDRDPSIAGAVLDSPFANLRQLAEELARTYTKLPGFVLSSVMFFIKRTIKKKAGFDIEDLNPLEHVDKSFIPVQFIAAKNDTFILPAHTEQLHGLYAGEKVLKIVDGDHNSIRPEYVMNGITIFFHYCLQCELLPSGPPKKPSRKVPKFNASSKMFEQAVIFQNNLLNEEDMLAQAIQESLKLSDQVEKNPQ</sequence>
<evidence type="ECO:0000259" key="1">
    <source>
        <dbReference type="Pfam" id="PF12146"/>
    </source>
</evidence>
<dbReference type="InterPro" id="IPR022742">
    <property type="entry name" value="Hydrolase_4"/>
</dbReference>
<dbReference type="Proteomes" id="UP000187209">
    <property type="component" value="Unassembled WGS sequence"/>
</dbReference>
<protein>
    <recommendedName>
        <fullName evidence="1">Serine aminopeptidase S33 domain-containing protein</fullName>
    </recommendedName>
</protein>
<dbReference type="EMBL" id="MPUH01000456">
    <property type="protein sequence ID" value="OMJ79734.1"/>
    <property type="molecule type" value="Genomic_DNA"/>
</dbReference>
<dbReference type="InterPro" id="IPR052920">
    <property type="entry name" value="DNA-binding_regulatory"/>
</dbReference>
<evidence type="ECO:0000313" key="2">
    <source>
        <dbReference type="EMBL" id="OMJ79734.1"/>
    </source>
</evidence>
<keyword evidence="3" id="KW-1185">Reference proteome</keyword>
<dbReference type="PROSITE" id="PS50330">
    <property type="entry name" value="UIM"/>
    <property type="match status" value="1"/>
</dbReference>
<evidence type="ECO:0000313" key="3">
    <source>
        <dbReference type="Proteomes" id="UP000187209"/>
    </source>
</evidence>
<comment type="caution">
    <text evidence="2">The sequence shown here is derived from an EMBL/GenBank/DDBJ whole genome shotgun (WGS) entry which is preliminary data.</text>
</comment>